<dbReference type="EMBL" id="KI913972">
    <property type="protein sequence ID" value="ETV97656.1"/>
    <property type="molecule type" value="Genomic_DNA"/>
</dbReference>
<accession>A0A024TVK4</accession>
<organism evidence="2">
    <name type="scientific">Aphanomyces invadans</name>
    <dbReference type="NCBI Taxonomy" id="157072"/>
    <lineage>
        <taxon>Eukaryota</taxon>
        <taxon>Sar</taxon>
        <taxon>Stramenopiles</taxon>
        <taxon>Oomycota</taxon>
        <taxon>Saprolegniomycetes</taxon>
        <taxon>Saprolegniales</taxon>
        <taxon>Verrucalvaceae</taxon>
        <taxon>Aphanomyces</taxon>
    </lineage>
</organism>
<evidence type="ECO:0000256" key="1">
    <source>
        <dbReference type="SAM" id="MobiDB-lite"/>
    </source>
</evidence>
<dbReference type="RefSeq" id="XP_008873865.1">
    <property type="nucleotide sequence ID" value="XM_008875643.1"/>
</dbReference>
<evidence type="ECO:0000313" key="2">
    <source>
        <dbReference type="EMBL" id="ETV97656.1"/>
    </source>
</evidence>
<name>A0A024TVK4_9STRA</name>
<reference evidence="2" key="1">
    <citation type="submission" date="2013-12" db="EMBL/GenBank/DDBJ databases">
        <title>The Genome Sequence of Aphanomyces invadans NJM9701.</title>
        <authorList>
            <consortium name="The Broad Institute Genomics Platform"/>
            <person name="Russ C."/>
            <person name="Tyler B."/>
            <person name="van West P."/>
            <person name="Dieguez-Uribeondo J."/>
            <person name="Young S.K."/>
            <person name="Zeng Q."/>
            <person name="Gargeya S."/>
            <person name="Fitzgerald M."/>
            <person name="Abouelleil A."/>
            <person name="Alvarado L."/>
            <person name="Chapman S.B."/>
            <person name="Gainer-Dewar J."/>
            <person name="Goldberg J."/>
            <person name="Griggs A."/>
            <person name="Gujja S."/>
            <person name="Hansen M."/>
            <person name="Howarth C."/>
            <person name="Imamovic A."/>
            <person name="Ireland A."/>
            <person name="Larimer J."/>
            <person name="McCowan C."/>
            <person name="Murphy C."/>
            <person name="Pearson M."/>
            <person name="Poon T.W."/>
            <person name="Priest M."/>
            <person name="Roberts A."/>
            <person name="Saif S."/>
            <person name="Shea T."/>
            <person name="Sykes S."/>
            <person name="Wortman J."/>
            <person name="Nusbaum C."/>
            <person name="Birren B."/>
        </authorList>
    </citation>
    <scope>NUCLEOTIDE SEQUENCE [LARGE SCALE GENOMIC DNA]</scope>
    <source>
        <strain evidence="2">NJM9701</strain>
    </source>
</reference>
<proteinExistence type="predicted"/>
<feature type="region of interest" description="Disordered" evidence="1">
    <location>
        <begin position="1"/>
        <end position="46"/>
    </location>
</feature>
<feature type="compositionally biased region" description="Basic and acidic residues" evidence="1">
    <location>
        <begin position="12"/>
        <end position="26"/>
    </location>
</feature>
<gene>
    <name evidence="2" type="ORF">H310_09547</name>
</gene>
<dbReference type="VEuPathDB" id="FungiDB:H310_09547"/>
<sequence>MGQAWHAGVARLEPHPPHPQQRDTLIHHQVKPNAEPDEASEPAPTLLEERQVDALGEGCAPGIRRCIEGGCMACVVMSRTVLGCGRASGSRPFARRIEAVQQKGRKDRPARHLPESAEAADQSI</sequence>
<dbReference type="AlphaFoldDB" id="A0A024TVK4"/>
<protein>
    <submittedName>
        <fullName evidence="2">Uncharacterized protein</fullName>
    </submittedName>
</protein>
<dbReference type="GeneID" id="20086597"/>
<feature type="region of interest" description="Disordered" evidence="1">
    <location>
        <begin position="100"/>
        <end position="124"/>
    </location>
</feature>